<feature type="region of interest" description="Disordered" evidence="1">
    <location>
        <begin position="139"/>
        <end position="539"/>
    </location>
</feature>
<feature type="transmembrane region" description="Helical" evidence="2">
    <location>
        <begin position="42"/>
        <end position="63"/>
    </location>
</feature>
<feature type="compositionally biased region" description="Basic and acidic residues" evidence="1">
    <location>
        <begin position="367"/>
        <end position="379"/>
    </location>
</feature>
<feature type="compositionally biased region" description="Polar residues" evidence="1">
    <location>
        <begin position="230"/>
        <end position="248"/>
    </location>
</feature>
<evidence type="ECO:0000256" key="3">
    <source>
        <dbReference type="SAM" id="SignalP"/>
    </source>
</evidence>
<dbReference type="Proteomes" id="UP000583944">
    <property type="component" value="Unassembled WGS sequence"/>
</dbReference>
<comment type="caution">
    <text evidence="4">The sequence shown here is derived from an EMBL/GenBank/DDBJ whole genome shotgun (WGS) entry which is preliminary data.</text>
</comment>
<evidence type="ECO:0000256" key="1">
    <source>
        <dbReference type="SAM" id="MobiDB-lite"/>
    </source>
</evidence>
<evidence type="ECO:0000313" key="5">
    <source>
        <dbReference type="Proteomes" id="UP000583944"/>
    </source>
</evidence>
<feature type="compositionally biased region" description="Basic and acidic residues" evidence="1">
    <location>
        <begin position="443"/>
        <end position="459"/>
    </location>
</feature>
<dbReference type="AlphaFoldDB" id="A0A7J6Y0A0"/>
<feature type="compositionally biased region" description="Basic and acidic residues" evidence="1">
    <location>
        <begin position="476"/>
        <end position="516"/>
    </location>
</feature>
<feature type="compositionally biased region" description="Basic and acidic residues" evidence="1">
    <location>
        <begin position="311"/>
        <end position="332"/>
    </location>
</feature>
<keyword evidence="2" id="KW-1133">Transmembrane helix</keyword>
<name>A0A7J6Y0A0_TRYCR</name>
<feature type="chain" id="PRO_5029688112" evidence="3">
    <location>
        <begin position="20"/>
        <end position="562"/>
    </location>
</feature>
<dbReference type="EMBL" id="JABDHM010000057">
    <property type="protein sequence ID" value="KAF5220112.1"/>
    <property type="molecule type" value="Genomic_DNA"/>
</dbReference>
<keyword evidence="2" id="KW-0472">Membrane</keyword>
<feature type="compositionally biased region" description="Basic and acidic residues" evidence="1">
    <location>
        <begin position="214"/>
        <end position="229"/>
    </location>
</feature>
<feature type="compositionally biased region" description="Polar residues" evidence="1">
    <location>
        <begin position="381"/>
        <end position="395"/>
    </location>
</feature>
<protein>
    <submittedName>
        <fullName evidence="4">Mucin-associated surface protein (MASP) subgroup S123</fullName>
    </submittedName>
</protein>
<dbReference type="VEuPathDB" id="TriTrypDB:ECC02_006908"/>
<feature type="signal peptide" evidence="3">
    <location>
        <begin position="1"/>
        <end position="19"/>
    </location>
</feature>
<feature type="compositionally biased region" description="Basic and acidic residues" evidence="1">
    <location>
        <begin position="264"/>
        <end position="294"/>
    </location>
</feature>
<feature type="compositionally biased region" description="Polar residues" evidence="1">
    <location>
        <begin position="155"/>
        <end position="165"/>
    </location>
</feature>
<keyword evidence="2" id="KW-0812">Transmembrane</keyword>
<evidence type="ECO:0000313" key="4">
    <source>
        <dbReference type="EMBL" id="KAF5220112.1"/>
    </source>
</evidence>
<evidence type="ECO:0000256" key="2">
    <source>
        <dbReference type="SAM" id="Phobius"/>
    </source>
</evidence>
<proteinExistence type="predicted"/>
<reference evidence="4 5" key="1">
    <citation type="journal article" date="2019" name="Genome Biol. Evol.">
        <title>Nanopore Sequencing Significantly Improves Genome Assembly of the Protozoan Parasite Trypanosoma cruzi.</title>
        <authorList>
            <person name="Diaz-Viraque F."/>
            <person name="Pita S."/>
            <person name="Greif G."/>
            <person name="de Souza R.C.M."/>
            <person name="Iraola G."/>
            <person name="Robello C."/>
        </authorList>
    </citation>
    <scope>NUCLEOTIDE SEQUENCE [LARGE SCALE GENOMIC DNA]</scope>
    <source>
        <strain evidence="4 5">Berenice</strain>
    </source>
</reference>
<dbReference type="VEuPathDB" id="TriTrypDB:BCY84_17161"/>
<organism evidence="4 5">
    <name type="scientific">Trypanosoma cruzi</name>
    <dbReference type="NCBI Taxonomy" id="5693"/>
    <lineage>
        <taxon>Eukaryota</taxon>
        <taxon>Discoba</taxon>
        <taxon>Euglenozoa</taxon>
        <taxon>Kinetoplastea</taxon>
        <taxon>Metakinetoplastina</taxon>
        <taxon>Trypanosomatida</taxon>
        <taxon>Trypanosomatidae</taxon>
        <taxon>Trypanosoma</taxon>
        <taxon>Schizotrypanum</taxon>
    </lineage>
</organism>
<accession>A0A7J6Y0A0</accession>
<gene>
    <name evidence="4" type="ORF">ECC02_006908</name>
</gene>
<sequence>MFFMKCMLLPLVFFTVTLFFPLLCVDVSLVCAEGYTRVTGVMAMVMTGRVLVVCALCVLWCVLSGIAADGAGGADGSAVEYLIAGRRAQLRRECAEEVSRRTGGGANASAVKECVRRGMDGVRGVVDGRSRWRRQQFAVAAAADGDVDSGEADRNSGSSPEDQSGSGAGSRAESQVKSPVLPEPGQADTKPGGENLPKPAGSLEKTKGKSGGTSKEKDEEERPTVEKKGTNSTNGENQVDNAAIGNSNGDREENNGVTLQVQEEIVKPEEEQKELQKELEEKKKQKAEEKKRDEPDDPGEDDEDTEDSADGPDHKEGEGQKERDAGSSKKGNEVNGAGDTDGTSPDAPVVLQPASPVEVTDPQSIEKTNDDDTGGKGDAGRTQTQEATGPSQAGNLTAELSTEEDAAETETGTPGKKTQPEDAGKEQTTVGEKSNPETPAAETEAHNREEVPKEKEDSGKATTNENFDGRQTAVKDNAHNEAENTRQENENEVDKAAETQEEAKEKEETTEKKTVAAKDPNLNSTAATDDSDGSTAGSHTTSPLLLLLVVVACAAAAAVVAA</sequence>
<keyword evidence="3" id="KW-0732">Signal</keyword>
<feature type="compositionally biased region" description="Polar residues" evidence="1">
    <location>
        <begin position="521"/>
        <end position="539"/>
    </location>
</feature>
<feature type="compositionally biased region" description="Acidic residues" evidence="1">
    <location>
        <begin position="295"/>
        <end position="310"/>
    </location>
</feature>